<evidence type="ECO:0000256" key="5">
    <source>
        <dbReference type="ARBA" id="ARBA00023136"/>
    </source>
</evidence>
<keyword evidence="8" id="KW-1185">Reference proteome</keyword>
<comment type="caution">
    <text evidence="7">The sequence shown here is derived from an EMBL/GenBank/DDBJ whole genome shotgun (WGS) entry which is preliminary data.</text>
</comment>
<dbReference type="InterPro" id="IPR006904">
    <property type="entry name" value="DUF716"/>
</dbReference>
<dbReference type="OrthoDB" id="551896at2759"/>
<dbReference type="PANTHER" id="PTHR16007">
    <property type="entry name" value="EPIDIDYMAL MEMBRANE PROTEIN E9-RELATED"/>
    <property type="match status" value="1"/>
</dbReference>
<proteinExistence type="inferred from homology"/>
<feature type="transmembrane region" description="Helical" evidence="6">
    <location>
        <begin position="133"/>
        <end position="151"/>
    </location>
</feature>
<comment type="subcellular location">
    <subcellularLocation>
        <location evidence="1">Membrane</location>
        <topology evidence="1">Multi-pass membrane protein</topology>
    </subcellularLocation>
</comment>
<feature type="transmembrane region" description="Helical" evidence="6">
    <location>
        <begin position="102"/>
        <end position="121"/>
    </location>
</feature>
<keyword evidence="5 6" id="KW-0472">Membrane</keyword>
<dbReference type="AlphaFoldDB" id="A0A1D1V7D7"/>
<dbReference type="Proteomes" id="UP000186922">
    <property type="component" value="Unassembled WGS sequence"/>
</dbReference>
<dbReference type="Pfam" id="PF04819">
    <property type="entry name" value="DUF716"/>
    <property type="match status" value="1"/>
</dbReference>
<feature type="transmembrane region" description="Helical" evidence="6">
    <location>
        <begin position="72"/>
        <end position="90"/>
    </location>
</feature>
<dbReference type="STRING" id="947166.A0A1D1V7D7"/>
<protein>
    <recommendedName>
        <fullName evidence="9">Transmembrane protein 45B</fullName>
    </recommendedName>
</protein>
<sequence length="227" mass="25828">MFLRFERTSRSTIGSRKRTGFISFTSFGPSGFRRFPLIPVLKVLLTAVGIAGETVTAMRDGKFQAIGNTQHIAMYTAFCVHGLSEIFVFYRSAVATPLRLEYVSLAMAFFVEGILFQFHLHGRPMMDVHLHTFLYYVVYGCAVFAAVEIKFRSSILVPTVRCSLTFLQGIWFWFIAFVLHSPWPGISNWNQEDHNDNMLVTAMFGFAICFTFVTTTVIAFVAYCWSK</sequence>
<dbReference type="InterPro" id="IPR042127">
    <property type="entry name" value="TMEM45"/>
</dbReference>
<comment type="similarity">
    <text evidence="2">Belongs to the TMEM45 family.</text>
</comment>
<evidence type="ECO:0000313" key="8">
    <source>
        <dbReference type="Proteomes" id="UP000186922"/>
    </source>
</evidence>
<dbReference type="EMBL" id="BDGG01000004">
    <property type="protein sequence ID" value="GAU97611.1"/>
    <property type="molecule type" value="Genomic_DNA"/>
</dbReference>
<evidence type="ECO:0000256" key="6">
    <source>
        <dbReference type="SAM" id="Phobius"/>
    </source>
</evidence>
<feature type="transmembrane region" description="Helical" evidence="6">
    <location>
        <begin position="203"/>
        <end position="225"/>
    </location>
</feature>
<evidence type="ECO:0000256" key="1">
    <source>
        <dbReference type="ARBA" id="ARBA00004141"/>
    </source>
</evidence>
<evidence type="ECO:0000256" key="4">
    <source>
        <dbReference type="ARBA" id="ARBA00022989"/>
    </source>
</evidence>
<evidence type="ECO:0008006" key="9">
    <source>
        <dbReference type="Google" id="ProtNLM"/>
    </source>
</evidence>
<evidence type="ECO:0000256" key="2">
    <source>
        <dbReference type="ARBA" id="ARBA00006948"/>
    </source>
</evidence>
<accession>A0A1D1V7D7</accession>
<dbReference type="GO" id="GO:0016020">
    <property type="term" value="C:membrane"/>
    <property type="evidence" value="ECO:0007669"/>
    <property type="project" value="UniProtKB-SubCell"/>
</dbReference>
<evidence type="ECO:0000256" key="3">
    <source>
        <dbReference type="ARBA" id="ARBA00022692"/>
    </source>
</evidence>
<gene>
    <name evidence="7" type="primary">RvY_08880-1</name>
    <name evidence="7" type="synonym">RvY_08880.1</name>
    <name evidence="7" type="ORF">RvY_08880</name>
</gene>
<reference evidence="7 8" key="1">
    <citation type="journal article" date="2016" name="Nat. Commun.">
        <title>Extremotolerant tardigrade genome and improved radiotolerance of human cultured cells by tardigrade-unique protein.</title>
        <authorList>
            <person name="Hashimoto T."/>
            <person name="Horikawa D.D."/>
            <person name="Saito Y."/>
            <person name="Kuwahara H."/>
            <person name="Kozuka-Hata H."/>
            <person name="Shin-I T."/>
            <person name="Minakuchi Y."/>
            <person name="Ohishi K."/>
            <person name="Motoyama A."/>
            <person name="Aizu T."/>
            <person name="Enomoto A."/>
            <person name="Kondo K."/>
            <person name="Tanaka S."/>
            <person name="Hara Y."/>
            <person name="Koshikawa S."/>
            <person name="Sagara H."/>
            <person name="Miura T."/>
            <person name="Yokobori S."/>
            <person name="Miyagawa K."/>
            <person name="Suzuki Y."/>
            <person name="Kubo T."/>
            <person name="Oyama M."/>
            <person name="Kohara Y."/>
            <person name="Fujiyama A."/>
            <person name="Arakawa K."/>
            <person name="Katayama T."/>
            <person name="Toyoda A."/>
            <person name="Kunieda T."/>
        </authorList>
    </citation>
    <scope>NUCLEOTIDE SEQUENCE [LARGE SCALE GENOMIC DNA]</scope>
    <source>
        <strain evidence="7 8">YOKOZUNA-1</strain>
    </source>
</reference>
<name>A0A1D1V7D7_RAMVA</name>
<feature type="transmembrane region" description="Helical" evidence="6">
    <location>
        <begin position="163"/>
        <end position="183"/>
    </location>
</feature>
<feature type="transmembrane region" description="Helical" evidence="6">
    <location>
        <begin position="35"/>
        <end position="52"/>
    </location>
</feature>
<evidence type="ECO:0000313" key="7">
    <source>
        <dbReference type="EMBL" id="GAU97611.1"/>
    </source>
</evidence>
<keyword evidence="4 6" id="KW-1133">Transmembrane helix</keyword>
<keyword evidence="3 6" id="KW-0812">Transmembrane</keyword>
<organism evidence="7 8">
    <name type="scientific">Ramazzottius varieornatus</name>
    <name type="common">Water bear</name>
    <name type="synonym">Tardigrade</name>
    <dbReference type="NCBI Taxonomy" id="947166"/>
    <lineage>
        <taxon>Eukaryota</taxon>
        <taxon>Metazoa</taxon>
        <taxon>Ecdysozoa</taxon>
        <taxon>Tardigrada</taxon>
        <taxon>Eutardigrada</taxon>
        <taxon>Parachela</taxon>
        <taxon>Hypsibioidea</taxon>
        <taxon>Ramazzottiidae</taxon>
        <taxon>Ramazzottius</taxon>
    </lineage>
</organism>
<dbReference type="PANTHER" id="PTHR16007:SF15">
    <property type="entry name" value="TRANSMEMBRANE PROTEIN 45B"/>
    <property type="match status" value="1"/>
</dbReference>